<dbReference type="GeneID" id="9926686"/>
<evidence type="ECO:0000313" key="2">
    <source>
        <dbReference type="Proteomes" id="UP000008731"/>
    </source>
</evidence>
<organism evidence="1 2">
    <name type="scientific">Acinetobacter phage Acj9</name>
    <dbReference type="NCBI Taxonomy" id="760939"/>
    <lineage>
        <taxon>Viruses</taxon>
        <taxon>Duplodnaviria</taxon>
        <taxon>Heunggongvirae</taxon>
        <taxon>Uroviricota</taxon>
        <taxon>Caudoviricetes</taxon>
        <taxon>Pantevenvirales</taxon>
        <taxon>Straboviridae</taxon>
        <taxon>Twarogvirinae</taxon>
        <taxon>Acajnonavirus</taxon>
        <taxon>Acajnonavirus acj9</taxon>
    </lineage>
</organism>
<keyword evidence="2" id="KW-1185">Reference proteome</keyword>
<reference evidence="1 2" key="1">
    <citation type="journal article" date="2010" name="Virol. J.">
        <title>Genomes of the T4-related bacteriophages as windows on microbial genome evolution.</title>
        <authorList>
            <person name="Petrov V.M."/>
            <person name="Ratnayaka S."/>
            <person name="Nolan J.M."/>
            <person name="Miller E.S."/>
            <person name="Karam J.D."/>
        </authorList>
    </citation>
    <scope>NUCLEOTIDE SEQUENCE [LARGE SCALE GENOMIC DNA]</scope>
</reference>
<dbReference type="RefSeq" id="YP_004010389.1">
    <property type="nucleotide sequence ID" value="NC_014663.1"/>
</dbReference>
<proteinExistence type="predicted"/>
<name>E5EQ36_9CAUD</name>
<dbReference type="KEGG" id="vg:9926686"/>
<gene>
    <name evidence="1" type="primary">denB</name>
    <name evidence="1" type="ORF">Acj9p252</name>
</gene>
<sequence>MKNSKAFKRLCEIKPIRLGISDLSDESRKKVFDTIEYAMDANGESDKRTVAERCVIAMLAEQYVAQWLKGFVMHGEENLDDPWTYAFDVLGGPEYNGIRVEVKTHQASSKYVVINTGHTPPFVGTTGLNVRPFLELKIADVLLVFDTKADGDKWLFEPYFLCDRDSLVSPGVTKKSKFNGHYINFFLPKHQAKELNIFYHKQFTQL</sequence>
<dbReference type="EMBL" id="HM004124">
    <property type="protein sequence ID" value="ADG60152.1"/>
    <property type="molecule type" value="Genomic_DNA"/>
</dbReference>
<dbReference type="GO" id="GO:0004519">
    <property type="term" value="F:endonuclease activity"/>
    <property type="evidence" value="ECO:0007669"/>
    <property type="project" value="UniProtKB-KW"/>
</dbReference>
<dbReference type="Proteomes" id="UP000008731">
    <property type="component" value="Segment"/>
</dbReference>
<accession>E5EQ36</accession>
<keyword evidence="1" id="KW-0540">Nuclease</keyword>
<evidence type="ECO:0000313" key="1">
    <source>
        <dbReference type="EMBL" id="ADG60152.1"/>
    </source>
</evidence>
<keyword evidence="1" id="KW-0255">Endonuclease</keyword>
<dbReference type="OrthoDB" id="13240at10239"/>
<keyword evidence="1" id="KW-0378">Hydrolase</keyword>
<protein>
    <submittedName>
        <fullName evidence="1">DenB DNA endonuclease IV</fullName>
    </submittedName>
</protein>